<keyword evidence="1" id="KW-0472">Membrane</keyword>
<name>A0A2W2BUM6_9BACT</name>
<comment type="caution">
    <text evidence="2">The sequence shown here is derived from an EMBL/GenBank/DDBJ whole genome shotgun (WGS) entry which is preliminary data.</text>
</comment>
<proteinExistence type="predicted"/>
<keyword evidence="3" id="KW-1185">Reference proteome</keyword>
<dbReference type="AlphaFoldDB" id="A0A2W2BUM6"/>
<dbReference type="Proteomes" id="UP000248745">
    <property type="component" value="Unassembled WGS sequence"/>
</dbReference>
<gene>
    <name evidence="2" type="ORF">DN068_17995</name>
</gene>
<keyword evidence="1" id="KW-0812">Transmembrane</keyword>
<protein>
    <submittedName>
        <fullName evidence="2">DUF445 domain-containing protein</fullName>
    </submittedName>
</protein>
<dbReference type="Pfam" id="PF04286">
    <property type="entry name" value="DUF445"/>
    <property type="match status" value="1"/>
</dbReference>
<feature type="transmembrane region" description="Helical" evidence="1">
    <location>
        <begin position="21"/>
        <end position="39"/>
    </location>
</feature>
<dbReference type="RefSeq" id="WP_111000336.1">
    <property type="nucleotide sequence ID" value="NZ_QKTW01000023.1"/>
</dbReference>
<evidence type="ECO:0000256" key="1">
    <source>
        <dbReference type="SAM" id="Phobius"/>
    </source>
</evidence>
<dbReference type="GO" id="GO:0005886">
    <property type="term" value="C:plasma membrane"/>
    <property type="evidence" value="ECO:0007669"/>
    <property type="project" value="TreeGrafter"/>
</dbReference>
<evidence type="ECO:0000313" key="3">
    <source>
        <dbReference type="Proteomes" id="UP000248745"/>
    </source>
</evidence>
<organism evidence="2 3">
    <name type="scientific">Taibaiella soli</name>
    <dbReference type="NCBI Taxonomy" id="1649169"/>
    <lineage>
        <taxon>Bacteria</taxon>
        <taxon>Pseudomonadati</taxon>
        <taxon>Bacteroidota</taxon>
        <taxon>Chitinophagia</taxon>
        <taxon>Chitinophagales</taxon>
        <taxon>Chitinophagaceae</taxon>
        <taxon>Taibaiella</taxon>
    </lineage>
</organism>
<sequence>MSIPVSQDLKKKRLQRFKMMALSLLLLMAAIYAICSVFIDQYSWLGYLRAFAEAAMVGGLADWFAVTALFHYPLGIKIPHTNLIENSKQRIGENLGDFVVGNFITPEIIRPRIEKITIAEKLGEWLALEKNRRPLVNEVMILASDMLQRTEQEQIVRMFTQQAQTLVNDINAGILISDVLNYVLEHKKHEPFIDRALEKIEEWILAHESMVRDRVKAESSALVPGFVDNMIAKKITNGFIKLAEEIRNNPQHPIRQDIDRQLMRLRDDVQSNPEWRAQLQDAKTKLLSTEAIENYARQAVAQLLQAFAIDIQKEDSAVKNYLHQTLQKIAQQLQTEKETSDKIDNWIHYHAFRLIMKSRAWAGSLISQTVGNWQGAELSEKLEQEVGRDLQFIRINGTLVGGLVGLLIYAITQLARHF</sequence>
<dbReference type="InterPro" id="IPR007383">
    <property type="entry name" value="DUF445"/>
</dbReference>
<dbReference type="PANTHER" id="PTHR38442:SF1">
    <property type="entry name" value="INNER MEMBRANE PROTEIN"/>
    <property type="match status" value="1"/>
</dbReference>
<keyword evidence="1" id="KW-1133">Transmembrane helix</keyword>
<reference evidence="2 3" key="1">
    <citation type="submission" date="2018-06" db="EMBL/GenBank/DDBJ databases">
        <title>Mucibacter soli gen. nov., sp. nov., a new member of the family Chitinophagaceae producing mucin.</title>
        <authorList>
            <person name="Kim M.-K."/>
            <person name="Park S."/>
            <person name="Kim T.-S."/>
            <person name="Joung Y."/>
            <person name="Han J.-H."/>
            <person name="Kim S.B."/>
        </authorList>
    </citation>
    <scope>NUCLEOTIDE SEQUENCE [LARGE SCALE GENOMIC DNA]</scope>
    <source>
        <strain evidence="2 3">R1-15</strain>
    </source>
</reference>
<dbReference type="OrthoDB" id="9769590at2"/>
<feature type="transmembrane region" description="Helical" evidence="1">
    <location>
        <begin position="51"/>
        <end position="72"/>
    </location>
</feature>
<dbReference type="PANTHER" id="PTHR38442">
    <property type="entry name" value="INNER MEMBRANE PROTEIN-RELATED"/>
    <property type="match status" value="1"/>
</dbReference>
<evidence type="ECO:0000313" key="2">
    <source>
        <dbReference type="EMBL" id="PZF71533.1"/>
    </source>
</evidence>
<dbReference type="EMBL" id="QKTW01000023">
    <property type="protein sequence ID" value="PZF71533.1"/>
    <property type="molecule type" value="Genomic_DNA"/>
</dbReference>
<feature type="transmembrane region" description="Helical" evidence="1">
    <location>
        <begin position="392"/>
        <end position="412"/>
    </location>
</feature>
<accession>A0A2W2BUM6</accession>